<keyword evidence="2" id="KW-1185">Reference proteome</keyword>
<dbReference type="Proteomes" id="UP000054337">
    <property type="component" value="Unassembled WGS sequence"/>
</dbReference>
<dbReference type="RefSeq" id="XP_014551492.1">
    <property type="nucleotide sequence ID" value="XM_014696006.1"/>
</dbReference>
<protein>
    <recommendedName>
        <fullName evidence="3">Zn(2)-C6 fungal-type domain-containing protein</fullName>
    </recommendedName>
</protein>
<dbReference type="HOGENOM" id="CLU_1390111_0_0_1"/>
<dbReference type="OrthoDB" id="3672455at2759"/>
<proteinExistence type="predicted"/>
<dbReference type="AlphaFoldDB" id="W7ECK9"/>
<dbReference type="GO" id="GO:0000981">
    <property type="term" value="F:DNA-binding transcription factor activity, RNA polymerase II-specific"/>
    <property type="evidence" value="ECO:0007669"/>
    <property type="project" value="InterPro"/>
</dbReference>
<dbReference type="GO" id="GO:0008270">
    <property type="term" value="F:zinc ion binding"/>
    <property type="evidence" value="ECO:0007669"/>
    <property type="project" value="InterPro"/>
</dbReference>
<sequence>MRLSKILTMVLCDGERVCNRCQTDDTRCDYNQDAGHQWDKRSTIALLEAQNKQLKETVQTLYEYIRTGHNIPVLPGRSSGNDRPLLHDIVEYVNTPPVRMETSTDQLQQQVPWLGTTSTLSLPQPQPETSSYLSFAATESQRSNFMAPSMQPDLPLTEYNLAQVDHELLGSSFDLQEFLSFAEADPVEAARSRRWL</sequence>
<reference evidence="1 2" key="1">
    <citation type="journal article" date="2013" name="PLoS Genet.">
        <title>Comparative genome structure, secondary metabolite, and effector coding capacity across Cochliobolus pathogens.</title>
        <authorList>
            <person name="Condon B.J."/>
            <person name="Leng Y."/>
            <person name="Wu D."/>
            <person name="Bushley K.E."/>
            <person name="Ohm R.A."/>
            <person name="Otillar R."/>
            <person name="Martin J."/>
            <person name="Schackwitz W."/>
            <person name="Grimwood J."/>
            <person name="MohdZainudin N."/>
            <person name="Xue C."/>
            <person name="Wang R."/>
            <person name="Manning V.A."/>
            <person name="Dhillon B."/>
            <person name="Tu Z.J."/>
            <person name="Steffenson B.J."/>
            <person name="Salamov A."/>
            <person name="Sun H."/>
            <person name="Lowry S."/>
            <person name="LaButti K."/>
            <person name="Han J."/>
            <person name="Copeland A."/>
            <person name="Lindquist E."/>
            <person name="Barry K."/>
            <person name="Schmutz J."/>
            <person name="Baker S.E."/>
            <person name="Ciuffetti L.M."/>
            <person name="Grigoriev I.V."/>
            <person name="Zhong S."/>
            <person name="Turgeon B.G."/>
        </authorList>
    </citation>
    <scope>NUCLEOTIDE SEQUENCE [LARGE SCALE GENOMIC DNA]</scope>
    <source>
        <strain evidence="1 2">FI3</strain>
    </source>
</reference>
<accession>W7ECK9</accession>
<evidence type="ECO:0000313" key="1">
    <source>
        <dbReference type="EMBL" id="EUN21912.1"/>
    </source>
</evidence>
<name>W7ECK9_BIPV3</name>
<evidence type="ECO:0008006" key="3">
    <source>
        <dbReference type="Google" id="ProtNLM"/>
    </source>
</evidence>
<gene>
    <name evidence="1" type="ORF">COCVIDRAFT_112725</name>
</gene>
<dbReference type="InterPro" id="IPR036864">
    <property type="entry name" value="Zn2-C6_fun-type_DNA-bd_sf"/>
</dbReference>
<organism evidence="1 2">
    <name type="scientific">Bipolaris victoriae (strain FI3)</name>
    <name type="common">Victoria blight of oats agent</name>
    <name type="synonym">Cochliobolus victoriae</name>
    <dbReference type="NCBI Taxonomy" id="930091"/>
    <lineage>
        <taxon>Eukaryota</taxon>
        <taxon>Fungi</taxon>
        <taxon>Dikarya</taxon>
        <taxon>Ascomycota</taxon>
        <taxon>Pezizomycotina</taxon>
        <taxon>Dothideomycetes</taxon>
        <taxon>Pleosporomycetidae</taxon>
        <taxon>Pleosporales</taxon>
        <taxon>Pleosporineae</taxon>
        <taxon>Pleosporaceae</taxon>
        <taxon>Bipolaris</taxon>
    </lineage>
</organism>
<dbReference type="GeneID" id="26250226"/>
<evidence type="ECO:0000313" key="2">
    <source>
        <dbReference type="Proteomes" id="UP000054337"/>
    </source>
</evidence>
<dbReference type="Gene3D" id="4.10.240.10">
    <property type="entry name" value="Zn(2)-C6 fungal-type DNA-binding domain"/>
    <property type="match status" value="1"/>
</dbReference>
<dbReference type="EMBL" id="KI968828">
    <property type="protein sequence ID" value="EUN21912.1"/>
    <property type="molecule type" value="Genomic_DNA"/>
</dbReference>